<protein>
    <submittedName>
        <fullName evidence="3">Uncharacterized protein LOC107030326</fullName>
    </submittedName>
</protein>
<dbReference type="RefSeq" id="XP_027767781.1">
    <property type="nucleotide sequence ID" value="XM_027911980.1"/>
</dbReference>
<evidence type="ECO:0000313" key="2">
    <source>
        <dbReference type="Proteomes" id="UP000694930"/>
    </source>
</evidence>
<gene>
    <name evidence="3" type="primary">LOC107030326</name>
</gene>
<keyword evidence="2" id="KW-1185">Reference proteome</keyword>
<proteinExistence type="predicted"/>
<dbReference type="GeneID" id="107030326"/>
<feature type="region of interest" description="Disordered" evidence="1">
    <location>
        <begin position="122"/>
        <end position="177"/>
    </location>
</feature>
<accession>A0ABM1UWB3</accession>
<name>A0ABM1UWB3_SOLPN</name>
<reference evidence="2" key="1">
    <citation type="journal article" date="2014" name="Nat. Genet.">
        <title>The genome of the stress-tolerant wild tomato species Solanum pennellii.</title>
        <authorList>
            <person name="Bolger A."/>
            <person name="Scossa F."/>
            <person name="Bolger M.E."/>
            <person name="Lanz C."/>
            <person name="Maumus F."/>
            <person name="Tohge T."/>
            <person name="Quesneville H."/>
            <person name="Alseekh S."/>
            <person name="Sorensen I."/>
            <person name="Lichtenstein G."/>
            <person name="Fich E.A."/>
            <person name="Conte M."/>
            <person name="Keller H."/>
            <person name="Schneeberger K."/>
            <person name="Schwacke R."/>
            <person name="Ofner I."/>
            <person name="Vrebalov J."/>
            <person name="Xu Y."/>
            <person name="Osorio S."/>
            <person name="Aflitos S.A."/>
            <person name="Schijlen E."/>
            <person name="Jimenez-Gomez J.M."/>
            <person name="Ryngajllo M."/>
            <person name="Kimura S."/>
            <person name="Kumar R."/>
            <person name="Koenig D."/>
            <person name="Headland L.R."/>
            <person name="Maloof J.N."/>
            <person name="Sinha N."/>
            <person name="van Ham R.C."/>
            <person name="Lankhorst R.K."/>
            <person name="Mao L."/>
            <person name="Vogel A."/>
            <person name="Arsova B."/>
            <person name="Panstruga R."/>
            <person name="Fei Z."/>
            <person name="Rose J.K."/>
            <person name="Zamir D."/>
            <person name="Carrari F."/>
            <person name="Giovannoni J.J."/>
            <person name="Weigel D."/>
            <person name="Usadel B."/>
            <person name="Fernie A.R."/>
        </authorList>
    </citation>
    <scope>NUCLEOTIDE SEQUENCE [LARGE SCALE GENOMIC DNA]</scope>
    <source>
        <strain evidence="2">cv. LA0716</strain>
    </source>
</reference>
<reference evidence="3" key="2">
    <citation type="submission" date="2025-08" db="UniProtKB">
        <authorList>
            <consortium name="RefSeq"/>
        </authorList>
    </citation>
    <scope>IDENTIFICATION</scope>
</reference>
<feature type="compositionally biased region" description="Basic and acidic residues" evidence="1">
    <location>
        <begin position="122"/>
        <end position="137"/>
    </location>
</feature>
<organism evidence="2 3">
    <name type="scientific">Solanum pennellii</name>
    <name type="common">Tomato</name>
    <name type="synonym">Lycopersicon pennellii</name>
    <dbReference type="NCBI Taxonomy" id="28526"/>
    <lineage>
        <taxon>Eukaryota</taxon>
        <taxon>Viridiplantae</taxon>
        <taxon>Streptophyta</taxon>
        <taxon>Embryophyta</taxon>
        <taxon>Tracheophyta</taxon>
        <taxon>Spermatophyta</taxon>
        <taxon>Magnoliopsida</taxon>
        <taxon>eudicotyledons</taxon>
        <taxon>Gunneridae</taxon>
        <taxon>Pentapetalae</taxon>
        <taxon>asterids</taxon>
        <taxon>lamiids</taxon>
        <taxon>Solanales</taxon>
        <taxon>Solanaceae</taxon>
        <taxon>Solanoideae</taxon>
        <taxon>Solaneae</taxon>
        <taxon>Solanum</taxon>
        <taxon>Solanum subgen. Lycopersicon</taxon>
    </lineage>
</organism>
<sequence>MAQAIMVQAQAMTAQVNRHDVQRDNPLVRSMADRLRDFTRMNPPIFIGAKTSEDPQEFIDEVHKILVAMGATDIEKAELLSRDEMSRFLTGINGDLEEECRSVMLHDNIDLSRLMVHVQKVEDSRKRKGVRDIRQPRPQDQSGHMVRDCPQNRGQAGGNAQPRPTPQSAAAAEPPKRNRFYALKGREEHEKSADVVTGSELFFVTPLLALTFEILPEVCGGLLFHCCPTYSLDKEEIQVLMDGDL</sequence>
<evidence type="ECO:0000256" key="1">
    <source>
        <dbReference type="SAM" id="MobiDB-lite"/>
    </source>
</evidence>
<dbReference type="Proteomes" id="UP000694930">
    <property type="component" value="Chromosome 9"/>
</dbReference>
<evidence type="ECO:0000313" key="3">
    <source>
        <dbReference type="RefSeq" id="XP_027767781.1"/>
    </source>
</evidence>